<dbReference type="GO" id="GO:0006914">
    <property type="term" value="P:autophagy"/>
    <property type="evidence" value="ECO:0007669"/>
    <property type="project" value="InterPro"/>
</dbReference>
<dbReference type="SMART" id="SM00220">
    <property type="entry name" value="S_TKc"/>
    <property type="match status" value="1"/>
</dbReference>
<evidence type="ECO:0000256" key="4">
    <source>
        <dbReference type="ARBA" id="ARBA00022777"/>
    </source>
</evidence>
<dbReference type="Proteomes" id="UP000007266">
    <property type="component" value="Linkage group 8"/>
</dbReference>
<name>A0A139WD57_TRICA</name>
<protein>
    <submittedName>
        <fullName evidence="7">RAC serine/threonine-protein kinase-like Protein</fullName>
    </submittedName>
</protein>
<evidence type="ECO:0000256" key="1">
    <source>
        <dbReference type="ARBA" id="ARBA00022527"/>
    </source>
</evidence>
<dbReference type="EMBL" id="KQ971362">
    <property type="protein sequence ID" value="KYB25771.1"/>
    <property type="molecule type" value="Genomic_DNA"/>
</dbReference>
<dbReference type="PROSITE" id="PS00108">
    <property type="entry name" value="PROTEIN_KINASE_ST"/>
    <property type="match status" value="1"/>
</dbReference>
<dbReference type="GO" id="GO:0005524">
    <property type="term" value="F:ATP binding"/>
    <property type="evidence" value="ECO:0007669"/>
    <property type="project" value="UniProtKB-KW"/>
</dbReference>
<evidence type="ECO:0000256" key="3">
    <source>
        <dbReference type="ARBA" id="ARBA00022741"/>
    </source>
</evidence>
<sequence length="492" mass="55874">MGNTSPRPPALNQDSVDGVYTQRREDSCQNLSTSSSGRSFASVNSHQSTFSVSRPWSRVSRRRWKESTLTLPYESSKTAWPVSQIESFFLPEFPFRSEGKHFTNLGEINKGAFGKVYKVSDEKGTLYALKVLSKSKIIRENAVQQVKDEVRIQRVCGHHPFIVDCPFHWQSKKRLFIVSNYVAGGELYDLLKTYTVLPVALVKLYVAQLALALDFLHNAGVIYRDLKPENILLDASLNVQLIDFGLSKWLPYGKTTRTICGTFLYMGMKSEKMNARSQMFDLAVEGHQADEAVASIFHTVLFHRTHGKFLYSTEGSYSIGTIGYTDVDCDFIDLTYVCCSSKRLDETLKREISLFSEQLRGNEGTGMGQISLEFFQKKPRSRWLFQPESIPWEVWTVRLELITLASEGERQVYREQMGELLADKIFSIAEIMNRHDYLPKMPSQSELDLIFDTSYPDCQPYLFKVNYSISGPSSGSSVGSTVKKLIKETLAL</sequence>
<reference evidence="7 8" key="1">
    <citation type="journal article" date="2008" name="Nature">
        <title>The genome of the model beetle and pest Tribolium castaneum.</title>
        <authorList>
            <consortium name="Tribolium Genome Sequencing Consortium"/>
            <person name="Richards S."/>
            <person name="Gibbs R.A."/>
            <person name="Weinstock G.M."/>
            <person name="Brown S.J."/>
            <person name="Denell R."/>
            <person name="Beeman R.W."/>
            <person name="Gibbs R."/>
            <person name="Beeman R.W."/>
            <person name="Brown S.J."/>
            <person name="Bucher G."/>
            <person name="Friedrich M."/>
            <person name="Grimmelikhuijzen C.J."/>
            <person name="Klingler M."/>
            <person name="Lorenzen M."/>
            <person name="Richards S."/>
            <person name="Roth S."/>
            <person name="Schroder R."/>
            <person name="Tautz D."/>
            <person name="Zdobnov E.M."/>
            <person name="Muzny D."/>
            <person name="Gibbs R.A."/>
            <person name="Weinstock G.M."/>
            <person name="Attaway T."/>
            <person name="Bell S."/>
            <person name="Buhay C.J."/>
            <person name="Chandrabose M.N."/>
            <person name="Chavez D."/>
            <person name="Clerk-Blankenburg K.P."/>
            <person name="Cree A."/>
            <person name="Dao M."/>
            <person name="Davis C."/>
            <person name="Chacko J."/>
            <person name="Dinh H."/>
            <person name="Dugan-Rocha S."/>
            <person name="Fowler G."/>
            <person name="Garner T.T."/>
            <person name="Garnes J."/>
            <person name="Gnirke A."/>
            <person name="Hawes A."/>
            <person name="Hernandez J."/>
            <person name="Hines S."/>
            <person name="Holder M."/>
            <person name="Hume J."/>
            <person name="Jhangiani S.N."/>
            <person name="Joshi V."/>
            <person name="Khan Z.M."/>
            <person name="Jackson L."/>
            <person name="Kovar C."/>
            <person name="Kowis A."/>
            <person name="Lee S."/>
            <person name="Lewis L.R."/>
            <person name="Margolis J."/>
            <person name="Morgan M."/>
            <person name="Nazareth L.V."/>
            <person name="Nguyen N."/>
            <person name="Okwuonu G."/>
            <person name="Parker D."/>
            <person name="Richards S."/>
            <person name="Ruiz S.J."/>
            <person name="Santibanez J."/>
            <person name="Savard J."/>
            <person name="Scherer S.E."/>
            <person name="Schneider B."/>
            <person name="Sodergren E."/>
            <person name="Tautz D."/>
            <person name="Vattahil S."/>
            <person name="Villasana D."/>
            <person name="White C.S."/>
            <person name="Wright R."/>
            <person name="Park Y."/>
            <person name="Beeman R.W."/>
            <person name="Lord J."/>
            <person name="Oppert B."/>
            <person name="Lorenzen M."/>
            <person name="Brown S."/>
            <person name="Wang L."/>
            <person name="Savard J."/>
            <person name="Tautz D."/>
            <person name="Richards S."/>
            <person name="Weinstock G."/>
            <person name="Gibbs R.A."/>
            <person name="Liu Y."/>
            <person name="Worley K."/>
            <person name="Weinstock G."/>
            <person name="Elsik C.G."/>
            <person name="Reese J.T."/>
            <person name="Elhaik E."/>
            <person name="Landan G."/>
            <person name="Graur D."/>
            <person name="Arensburger P."/>
            <person name="Atkinson P."/>
            <person name="Beeman R.W."/>
            <person name="Beidler J."/>
            <person name="Brown S.J."/>
            <person name="Demuth J.P."/>
            <person name="Drury D.W."/>
            <person name="Du Y.Z."/>
            <person name="Fujiwara H."/>
            <person name="Lorenzen M."/>
            <person name="Maselli V."/>
            <person name="Osanai M."/>
            <person name="Park Y."/>
            <person name="Robertson H.M."/>
            <person name="Tu Z."/>
            <person name="Wang J.J."/>
            <person name="Wang S."/>
            <person name="Richards S."/>
            <person name="Song H."/>
            <person name="Zhang L."/>
            <person name="Sodergren E."/>
            <person name="Werner D."/>
            <person name="Stanke M."/>
            <person name="Morgenstern B."/>
            <person name="Solovyev V."/>
            <person name="Kosarev P."/>
            <person name="Brown G."/>
            <person name="Chen H.C."/>
            <person name="Ermolaeva O."/>
            <person name="Hlavina W."/>
            <person name="Kapustin Y."/>
            <person name="Kiryutin B."/>
            <person name="Kitts P."/>
            <person name="Maglott D."/>
            <person name="Pruitt K."/>
            <person name="Sapojnikov V."/>
            <person name="Souvorov A."/>
            <person name="Mackey A.J."/>
            <person name="Waterhouse R.M."/>
            <person name="Wyder S."/>
            <person name="Zdobnov E.M."/>
            <person name="Zdobnov E.M."/>
            <person name="Wyder S."/>
            <person name="Kriventseva E.V."/>
            <person name="Kadowaki T."/>
            <person name="Bork P."/>
            <person name="Aranda M."/>
            <person name="Bao R."/>
            <person name="Beermann A."/>
            <person name="Berns N."/>
            <person name="Bolognesi R."/>
            <person name="Bonneton F."/>
            <person name="Bopp D."/>
            <person name="Brown S.J."/>
            <person name="Bucher G."/>
            <person name="Butts T."/>
            <person name="Chaumot A."/>
            <person name="Denell R.E."/>
            <person name="Ferrier D.E."/>
            <person name="Friedrich M."/>
            <person name="Gordon C.M."/>
            <person name="Jindra M."/>
            <person name="Klingler M."/>
            <person name="Lan Q."/>
            <person name="Lattorff H.M."/>
            <person name="Laudet V."/>
            <person name="von Levetsow C."/>
            <person name="Liu Z."/>
            <person name="Lutz R."/>
            <person name="Lynch J.A."/>
            <person name="da Fonseca R.N."/>
            <person name="Posnien N."/>
            <person name="Reuter R."/>
            <person name="Roth S."/>
            <person name="Savard J."/>
            <person name="Schinko J.B."/>
            <person name="Schmitt C."/>
            <person name="Schoppmeier M."/>
            <person name="Schroder R."/>
            <person name="Shippy T.D."/>
            <person name="Simonnet F."/>
            <person name="Marques-Souza H."/>
            <person name="Tautz D."/>
            <person name="Tomoyasu Y."/>
            <person name="Trauner J."/>
            <person name="Van der Zee M."/>
            <person name="Vervoort M."/>
            <person name="Wittkopp N."/>
            <person name="Wimmer E.A."/>
            <person name="Yang X."/>
            <person name="Jones A.K."/>
            <person name="Sattelle D.B."/>
            <person name="Ebert P.R."/>
            <person name="Nelson D."/>
            <person name="Scott J.G."/>
            <person name="Beeman R.W."/>
            <person name="Muthukrishnan S."/>
            <person name="Kramer K.J."/>
            <person name="Arakane Y."/>
            <person name="Beeman R.W."/>
            <person name="Zhu Q."/>
            <person name="Hogenkamp D."/>
            <person name="Dixit R."/>
            <person name="Oppert B."/>
            <person name="Jiang H."/>
            <person name="Zou Z."/>
            <person name="Marshall J."/>
            <person name="Elpidina E."/>
            <person name="Vinokurov K."/>
            <person name="Oppert C."/>
            <person name="Zou Z."/>
            <person name="Evans J."/>
            <person name="Lu Z."/>
            <person name="Zhao P."/>
            <person name="Sumathipala N."/>
            <person name="Altincicek B."/>
            <person name="Vilcinskas A."/>
            <person name="Williams M."/>
            <person name="Hultmark D."/>
            <person name="Hetru C."/>
            <person name="Jiang H."/>
            <person name="Grimmelikhuijzen C.J."/>
            <person name="Hauser F."/>
            <person name="Cazzamali G."/>
            <person name="Williamson M."/>
            <person name="Park Y."/>
            <person name="Li B."/>
            <person name="Tanaka Y."/>
            <person name="Predel R."/>
            <person name="Neupert S."/>
            <person name="Schachtner J."/>
            <person name="Verleyen P."/>
            <person name="Raible F."/>
            <person name="Bork P."/>
            <person name="Friedrich M."/>
            <person name="Walden K.K."/>
            <person name="Robertson H.M."/>
            <person name="Angeli S."/>
            <person name="Foret S."/>
            <person name="Bucher G."/>
            <person name="Schuetz S."/>
            <person name="Maleszka R."/>
            <person name="Wimmer E.A."/>
            <person name="Beeman R.W."/>
            <person name="Lorenzen M."/>
            <person name="Tomoyasu Y."/>
            <person name="Miller S.C."/>
            <person name="Grossmann D."/>
            <person name="Bucher G."/>
        </authorList>
    </citation>
    <scope>NUCLEOTIDE SEQUENCE [LARGE SCALE GENOMIC DNA]</scope>
    <source>
        <strain evidence="7 8">Georgia GA2</strain>
    </source>
</reference>
<accession>A0A139WD57</accession>
<dbReference type="Gene3D" id="1.10.510.10">
    <property type="entry name" value="Transferase(Phosphotransferase) domain 1"/>
    <property type="match status" value="1"/>
</dbReference>
<keyword evidence="8" id="KW-1185">Reference proteome</keyword>
<evidence type="ECO:0000313" key="8">
    <source>
        <dbReference type="Proteomes" id="UP000007266"/>
    </source>
</evidence>
<dbReference type="Gene3D" id="3.30.200.20">
    <property type="entry name" value="Phosphorylase Kinase, domain 1"/>
    <property type="match status" value="1"/>
</dbReference>
<proteinExistence type="predicted"/>
<dbReference type="InterPro" id="IPR012445">
    <property type="entry name" value="ATG101"/>
</dbReference>
<dbReference type="Pfam" id="PF00069">
    <property type="entry name" value="Pkinase"/>
    <property type="match status" value="1"/>
</dbReference>
<dbReference type="PANTHER" id="PTHR24355:SF1">
    <property type="entry name" value="RIBOSOMAL PROTEIN S6 KINASE-RELATED PROTEIN"/>
    <property type="match status" value="1"/>
</dbReference>
<gene>
    <name evidence="7" type="primary">AUGUSTUS-3.0.2_31289</name>
    <name evidence="7" type="ORF">TcasGA2_TC031289</name>
</gene>
<dbReference type="InterPro" id="IPR008271">
    <property type="entry name" value="Ser/Thr_kinase_AS"/>
</dbReference>
<keyword evidence="4 7" id="KW-0418">Kinase</keyword>
<evidence type="ECO:0000256" key="5">
    <source>
        <dbReference type="ARBA" id="ARBA00022840"/>
    </source>
</evidence>
<dbReference type="GO" id="GO:0004674">
    <property type="term" value="F:protein serine/threonine kinase activity"/>
    <property type="evidence" value="ECO:0007669"/>
    <property type="project" value="UniProtKB-KW"/>
</dbReference>
<dbReference type="InterPro" id="IPR000719">
    <property type="entry name" value="Prot_kinase_dom"/>
</dbReference>
<keyword evidence="2" id="KW-0808">Transferase</keyword>
<dbReference type="InParanoid" id="A0A139WD57"/>
<feature type="domain" description="Protein kinase" evidence="6">
    <location>
        <begin position="102"/>
        <end position="375"/>
    </location>
</feature>
<dbReference type="SUPFAM" id="SSF56112">
    <property type="entry name" value="Protein kinase-like (PK-like)"/>
    <property type="match status" value="1"/>
</dbReference>
<dbReference type="eggNOG" id="KOG0598">
    <property type="taxonomic scope" value="Eukaryota"/>
</dbReference>
<dbReference type="FunCoup" id="A0A139WD57">
    <property type="interactions" value="112"/>
</dbReference>
<reference evidence="7 8" key="2">
    <citation type="journal article" date="2010" name="Nucleic Acids Res.">
        <title>BeetleBase in 2010: revisions to provide comprehensive genomic information for Tribolium castaneum.</title>
        <authorList>
            <person name="Kim H.S."/>
            <person name="Murphy T."/>
            <person name="Xia J."/>
            <person name="Caragea D."/>
            <person name="Park Y."/>
            <person name="Beeman R.W."/>
            <person name="Lorenzen M.D."/>
            <person name="Butcher S."/>
            <person name="Manak J.R."/>
            <person name="Brown S.J."/>
        </authorList>
    </citation>
    <scope>GENOME REANNOTATION</scope>
    <source>
        <strain evidence="7 8">Georgia GA2</strain>
    </source>
</reference>
<dbReference type="GO" id="GO:0004672">
    <property type="term" value="F:protein kinase activity"/>
    <property type="evidence" value="ECO:0000318"/>
    <property type="project" value="GO_Central"/>
</dbReference>
<dbReference type="STRING" id="7070.A0A139WD57"/>
<dbReference type="InterPro" id="IPR011009">
    <property type="entry name" value="Kinase-like_dom_sf"/>
</dbReference>
<dbReference type="OMA" id="RRSKTQW"/>
<dbReference type="PROSITE" id="PS50011">
    <property type="entry name" value="PROTEIN_KINASE_DOM"/>
    <property type="match status" value="1"/>
</dbReference>
<dbReference type="AlphaFoldDB" id="A0A139WD57"/>
<evidence type="ECO:0000256" key="2">
    <source>
        <dbReference type="ARBA" id="ARBA00022679"/>
    </source>
</evidence>
<keyword evidence="3" id="KW-0547">Nucleotide-binding</keyword>
<keyword evidence="1" id="KW-0723">Serine/threonine-protein kinase</keyword>
<keyword evidence="5" id="KW-0067">ATP-binding</keyword>
<evidence type="ECO:0000259" key="6">
    <source>
        <dbReference type="PROSITE" id="PS50011"/>
    </source>
</evidence>
<evidence type="ECO:0000313" key="7">
    <source>
        <dbReference type="EMBL" id="KYB25771.1"/>
    </source>
</evidence>
<dbReference type="Pfam" id="PF07855">
    <property type="entry name" value="ATG101"/>
    <property type="match status" value="1"/>
</dbReference>
<dbReference type="PANTHER" id="PTHR24355">
    <property type="entry name" value="G PROTEIN-COUPLED RECEPTOR KINASE/RIBOSOMAL PROTEIN S6 KINASE"/>
    <property type="match status" value="1"/>
</dbReference>
<organism evidence="7 8">
    <name type="scientific">Tribolium castaneum</name>
    <name type="common">Red flour beetle</name>
    <dbReference type="NCBI Taxonomy" id="7070"/>
    <lineage>
        <taxon>Eukaryota</taxon>
        <taxon>Metazoa</taxon>
        <taxon>Ecdysozoa</taxon>
        <taxon>Arthropoda</taxon>
        <taxon>Hexapoda</taxon>
        <taxon>Insecta</taxon>
        <taxon>Pterygota</taxon>
        <taxon>Neoptera</taxon>
        <taxon>Endopterygota</taxon>
        <taxon>Coleoptera</taxon>
        <taxon>Polyphaga</taxon>
        <taxon>Cucujiformia</taxon>
        <taxon>Tenebrionidae</taxon>
        <taxon>Tenebrionidae incertae sedis</taxon>
        <taxon>Tribolium</taxon>
    </lineage>
</organism>